<protein>
    <submittedName>
        <fullName evidence="4">Glycosyltransferase family 8 protein</fullName>
    </submittedName>
</protein>
<proteinExistence type="predicted"/>
<sequence>MNLLFCINQHYLSPFFVTLRSLARFPADYHVYIFHRDLDEKLQQHIQNTFPEMDFHFLTIQKEDLPYFPTTQRYPLEIYYRLYAAHFLPQNLDRILYLDADTLIIHSLETLYETPLGDHYFAGCTHIRRFLRKMNHLRLGNTKDVPYINTGVLLINLAKLREVPVAQDIENFMKRRKHLLLPDQDILSSLYGDHILLLNHFIYNLSDRILNIYNIEHPQQKRDLKWVSEHTVIIHFCGPHKPWQSSYHGRLKYFYDQLMNERKNG</sequence>
<dbReference type="PANTHER" id="PTHR13778">
    <property type="entry name" value="GLYCOSYLTRANSFERASE 8 DOMAIN-CONTAINING PROTEIN"/>
    <property type="match status" value="1"/>
</dbReference>
<evidence type="ECO:0000256" key="2">
    <source>
        <dbReference type="ARBA" id="ARBA00022679"/>
    </source>
</evidence>
<reference evidence="4" key="1">
    <citation type="submission" date="2020-10" db="EMBL/GenBank/DDBJ databases">
        <authorList>
            <person name="Gilroy R."/>
        </authorList>
    </citation>
    <scope>NUCLEOTIDE SEQUENCE</scope>
    <source>
        <strain evidence="4">CHK195-11698</strain>
    </source>
</reference>
<keyword evidence="2" id="KW-0808">Transferase</keyword>
<evidence type="ECO:0000313" key="5">
    <source>
        <dbReference type="Proteomes" id="UP000824175"/>
    </source>
</evidence>
<reference evidence="4" key="2">
    <citation type="journal article" date="2021" name="PeerJ">
        <title>Extensive microbial diversity within the chicken gut microbiome revealed by metagenomics and culture.</title>
        <authorList>
            <person name="Gilroy R."/>
            <person name="Ravi A."/>
            <person name="Getino M."/>
            <person name="Pursley I."/>
            <person name="Horton D.L."/>
            <person name="Alikhan N.F."/>
            <person name="Baker D."/>
            <person name="Gharbi K."/>
            <person name="Hall N."/>
            <person name="Watson M."/>
            <person name="Adriaenssens E.M."/>
            <person name="Foster-Nyarko E."/>
            <person name="Jarju S."/>
            <person name="Secka A."/>
            <person name="Antonio M."/>
            <person name="Oren A."/>
            <person name="Chaudhuri R.R."/>
            <person name="La Ragione R."/>
            <person name="Hildebrand F."/>
            <person name="Pallen M.J."/>
        </authorList>
    </citation>
    <scope>NUCLEOTIDE SEQUENCE</scope>
    <source>
        <strain evidence="4">CHK195-11698</strain>
    </source>
</reference>
<accession>A0A9D1L0L9</accession>
<dbReference type="Proteomes" id="UP000824175">
    <property type="component" value="Unassembled WGS sequence"/>
</dbReference>
<dbReference type="GO" id="GO:0016757">
    <property type="term" value="F:glycosyltransferase activity"/>
    <property type="evidence" value="ECO:0007669"/>
    <property type="project" value="UniProtKB-KW"/>
</dbReference>
<name>A0A9D1L0L9_9FIRM</name>
<comment type="caution">
    <text evidence="4">The sequence shown here is derived from an EMBL/GenBank/DDBJ whole genome shotgun (WGS) entry which is preliminary data.</text>
</comment>
<evidence type="ECO:0000256" key="3">
    <source>
        <dbReference type="ARBA" id="ARBA00022723"/>
    </source>
</evidence>
<dbReference type="InterPro" id="IPR050748">
    <property type="entry name" value="Glycosyltrans_8_dom-fam"/>
</dbReference>
<evidence type="ECO:0000256" key="1">
    <source>
        <dbReference type="ARBA" id="ARBA00022676"/>
    </source>
</evidence>
<gene>
    <name evidence="4" type="ORF">IAD15_07520</name>
</gene>
<dbReference type="Gene3D" id="3.90.550.10">
    <property type="entry name" value="Spore Coat Polysaccharide Biosynthesis Protein SpsA, Chain A"/>
    <property type="match status" value="1"/>
</dbReference>
<dbReference type="PANTHER" id="PTHR13778:SF47">
    <property type="entry name" value="LIPOPOLYSACCHARIDE 1,3-GALACTOSYLTRANSFERASE"/>
    <property type="match status" value="1"/>
</dbReference>
<organism evidence="4 5">
    <name type="scientific">Candidatus Fimiplasma intestinipullorum</name>
    <dbReference type="NCBI Taxonomy" id="2840825"/>
    <lineage>
        <taxon>Bacteria</taxon>
        <taxon>Bacillati</taxon>
        <taxon>Bacillota</taxon>
        <taxon>Clostridia</taxon>
        <taxon>Eubacteriales</taxon>
        <taxon>Candidatus Fimiplasma</taxon>
    </lineage>
</organism>
<dbReference type="SUPFAM" id="SSF53448">
    <property type="entry name" value="Nucleotide-diphospho-sugar transferases"/>
    <property type="match status" value="1"/>
</dbReference>
<dbReference type="EMBL" id="DVMJ01000062">
    <property type="protein sequence ID" value="HIU13899.1"/>
    <property type="molecule type" value="Genomic_DNA"/>
</dbReference>
<dbReference type="Pfam" id="PF01501">
    <property type="entry name" value="Glyco_transf_8"/>
    <property type="match status" value="1"/>
</dbReference>
<dbReference type="CDD" id="cd04194">
    <property type="entry name" value="GT8_A4GalT_like"/>
    <property type="match status" value="1"/>
</dbReference>
<dbReference type="GO" id="GO:0046872">
    <property type="term" value="F:metal ion binding"/>
    <property type="evidence" value="ECO:0007669"/>
    <property type="project" value="UniProtKB-KW"/>
</dbReference>
<keyword evidence="1" id="KW-0328">Glycosyltransferase</keyword>
<keyword evidence="3" id="KW-0479">Metal-binding</keyword>
<dbReference type="InterPro" id="IPR002495">
    <property type="entry name" value="Glyco_trans_8"/>
</dbReference>
<dbReference type="InterPro" id="IPR029044">
    <property type="entry name" value="Nucleotide-diphossugar_trans"/>
</dbReference>
<evidence type="ECO:0000313" key="4">
    <source>
        <dbReference type="EMBL" id="HIU13899.1"/>
    </source>
</evidence>
<dbReference type="AlphaFoldDB" id="A0A9D1L0L9"/>